<protein>
    <submittedName>
        <fullName evidence="1">Unnamed protein product</fullName>
    </submittedName>
</protein>
<proteinExistence type="predicted"/>
<name>A0ACB5THQ1_CANBO</name>
<reference evidence="1" key="1">
    <citation type="submission" date="2023-04" db="EMBL/GenBank/DDBJ databases">
        <title>Candida boidinii NBRC 1967.</title>
        <authorList>
            <person name="Ichikawa N."/>
            <person name="Sato H."/>
            <person name="Tonouchi N."/>
        </authorList>
    </citation>
    <scope>NUCLEOTIDE SEQUENCE</scope>
    <source>
        <strain evidence="1">NBRC 1967</strain>
    </source>
</reference>
<dbReference type="Proteomes" id="UP001165101">
    <property type="component" value="Unassembled WGS sequence"/>
</dbReference>
<gene>
    <name evidence="1" type="ORF">Cboi01_000094100</name>
</gene>
<evidence type="ECO:0000313" key="2">
    <source>
        <dbReference type="Proteomes" id="UP001165101"/>
    </source>
</evidence>
<evidence type="ECO:0000313" key="1">
    <source>
        <dbReference type="EMBL" id="GME88511.1"/>
    </source>
</evidence>
<sequence>MFNEISIQDDDRESLKNSPPLYNLNYINNEFKNLIDINNNKYLKFNYEKFKVFLHFQIDNYFNKDNEFFQELWRINGEVPEKANTFYQHFPKVATNFETEHHFANFININHFYLGRWLPKQIKNLLFPLEDYIYDQNMSEHARKLTAKSVPTVNECRLCERFKGISIFKRNGEWNCIRSESIKDSKNHNNTNTNDSSSDKLDLSDEDELGLKFFKSYEEYRKWKIEFQMKINTLKKIAFTSKDEKEFNLVNEKIENYQNLRKTQNLPHSFIMTVKG</sequence>
<dbReference type="EMBL" id="BSXV01000302">
    <property type="protein sequence ID" value="GME88511.1"/>
    <property type="molecule type" value="Genomic_DNA"/>
</dbReference>
<comment type="caution">
    <text evidence="1">The sequence shown here is derived from an EMBL/GenBank/DDBJ whole genome shotgun (WGS) entry which is preliminary data.</text>
</comment>
<organism evidence="1 2">
    <name type="scientific">Candida boidinii</name>
    <name type="common">Yeast</name>
    <dbReference type="NCBI Taxonomy" id="5477"/>
    <lineage>
        <taxon>Eukaryota</taxon>
        <taxon>Fungi</taxon>
        <taxon>Dikarya</taxon>
        <taxon>Ascomycota</taxon>
        <taxon>Saccharomycotina</taxon>
        <taxon>Pichiomycetes</taxon>
        <taxon>Pichiales</taxon>
        <taxon>Pichiaceae</taxon>
        <taxon>Ogataea</taxon>
        <taxon>Ogataea/Candida clade</taxon>
    </lineage>
</organism>
<accession>A0ACB5THQ1</accession>
<keyword evidence="2" id="KW-1185">Reference proteome</keyword>